<keyword evidence="1" id="KW-1133">Transmembrane helix</keyword>
<evidence type="ECO:0000256" key="1">
    <source>
        <dbReference type="SAM" id="Phobius"/>
    </source>
</evidence>
<reference evidence="2" key="1">
    <citation type="submission" date="2023-10" db="EMBL/GenBank/DDBJ databases">
        <authorList>
            <person name="Chen Y."/>
            <person name="Shah S."/>
            <person name="Dougan E. K."/>
            <person name="Thang M."/>
            <person name="Chan C."/>
        </authorList>
    </citation>
    <scope>NUCLEOTIDE SEQUENCE [LARGE SCALE GENOMIC DNA]</scope>
</reference>
<feature type="transmembrane region" description="Helical" evidence="1">
    <location>
        <begin position="140"/>
        <end position="159"/>
    </location>
</feature>
<name>A0ABN9VAW8_9DINO</name>
<protein>
    <recommendedName>
        <fullName evidence="4">Transmembrane protein 138</fullName>
    </recommendedName>
</protein>
<keyword evidence="1" id="KW-0812">Transmembrane</keyword>
<proteinExistence type="predicted"/>
<evidence type="ECO:0000313" key="2">
    <source>
        <dbReference type="EMBL" id="CAK0870156.1"/>
    </source>
</evidence>
<feature type="transmembrane region" description="Helical" evidence="1">
    <location>
        <begin position="101"/>
        <end position="120"/>
    </location>
</feature>
<evidence type="ECO:0008006" key="4">
    <source>
        <dbReference type="Google" id="ProtNLM"/>
    </source>
</evidence>
<gene>
    <name evidence="2" type="ORF">PCOR1329_LOCUS56333</name>
</gene>
<organism evidence="2 3">
    <name type="scientific">Prorocentrum cordatum</name>
    <dbReference type="NCBI Taxonomy" id="2364126"/>
    <lineage>
        <taxon>Eukaryota</taxon>
        <taxon>Sar</taxon>
        <taxon>Alveolata</taxon>
        <taxon>Dinophyceae</taxon>
        <taxon>Prorocentrales</taxon>
        <taxon>Prorocentraceae</taxon>
        <taxon>Prorocentrum</taxon>
    </lineage>
</organism>
<feature type="transmembrane region" description="Helical" evidence="1">
    <location>
        <begin position="14"/>
        <end position="39"/>
    </location>
</feature>
<accession>A0ABN9VAW8</accession>
<dbReference type="EMBL" id="CAUYUJ010016931">
    <property type="protein sequence ID" value="CAK0870156.1"/>
    <property type="molecule type" value="Genomic_DNA"/>
</dbReference>
<dbReference type="Proteomes" id="UP001189429">
    <property type="component" value="Unassembled WGS sequence"/>
</dbReference>
<keyword evidence="3" id="KW-1185">Reference proteome</keyword>
<sequence>MLGQRGAMLEYDSFLLLSSLEILILAGLWLRLIYSLIIICSNTGWKRWWQVQSVFFEQLGTISVFSGMQLLFYITPKVFVANVMSALTGREHPDYCRAMRYILFRILSFIIGFDAFLVKFRQAAQHFIVDKADLTPDRLYGSAMLLNQILGVMQLTWIVRKRVYRFVFGGPSCTFTDEALIKIDMWNSWVAMRIWRKYKNIIDRLALLTTFTDEDFQMLLLTSEKDD</sequence>
<evidence type="ECO:0000313" key="3">
    <source>
        <dbReference type="Proteomes" id="UP001189429"/>
    </source>
</evidence>
<feature type="transmembrane region" description="Helical" evidence="1">
    <location>
        <begin position="59"/>
        <end position="80"/>
    </location>
</feature>
<keyword evidence="1" id="KW-0472">Membrane</keyword>
<comment type="caution">
    <text evidence="2">The sequence shown here is derived from an EMBL/GenBank/DDBJ whole genome shotgun (WGS) entry which is preliminary data.</text>
</comment>